<name>A0A0X8E2J0_9MICO</name>
<gene>
    <name evidence="2" type="ORF">AWU67_06005</name>
</gene>
<feature type="transmembrane region" description="Helical" evidence="1">
    <location>
        <begin position="6"/>
        <end position="32"/>
    </location>
</feature>
<evidence type="ECO:0000313" key="2">
    <source>
        <dbReference type="EMBL" id="AMB58484.1"/>
    </source>
</evidence>
<feature type="transmembrane region" description="Helical" evidence="1">
    <location>
        <begin position="44"/>
        <end position="65"/>
    </location>
</feature>
<dbReference type="RefSeq" id="WP_067227174.1">
    <property type="nucleotide sequence ID" value="NZ_CP014145.1"/>
</dbReference>
<evidence type="ECO:0000256" key="1">
    <source>
        <dbReference type="SAM" id="Phobius"/>
    </source>
</evidence>
<dbReference type="AlphaFoldDB" id="A0A0X8E2J0"/>
<reference evidence="2 3" key="1">
    <citation type="journal article" date="2016" name="J. Biotechnol.">
        <title>First complete genome sequence of a species in the genus Microterricola, an extremophilic cold active enzyme producing bacterial strain ERGS5:02 isolated from Sikkim Himalaya.</title>
        <authorList>
            <person name="Himanshu"/>
            <person name="Swarnkar M.K."/>
            <person name="Singh D."/>
            <person name="Kumar R."/>
        </authorList>
    </citation>
    <scope>NUCLEOTIDE SEQUENCE [LARGE SCALE GENOMIC DNA]</scope>
    <source>
        <strain evidence="2 3">ERGS5:02</strain>
    </source>
</reference>
<dbReference type="Proteomes" id="UP000058305">
    <property type="component" value="Chromosome"/>
</dbReference>
<keyword evidence="1" id="KW-0472">Membrane</keyword>
<dbReference type="EMBL" id="CP014145">
    <property type="protein sequence ID" value="AMB58484.1"/>
    <property type="molecule type" value="Genomic_DNA"/>
</dbReference>
<feature type="transmembrane region" description="Helical" evidence="1">
    <location>
        <begin position="115"/>
        <end position="134"/>
    </location>
</feature>
<dbReference type="KEGG" id="mvd:AWU67_06005"/>
<feature type="transmembrane region" description="Helical" evidence="1">
    <location>
        <begin position="71"/>
        <end position="94"/>
    </location>
</feature>
<organism evidence="2 3">
    <name type="scientific">Microterricola viridarii</name>
    <dbReference type="NCBI Taxonomy" id="412690"/>
    <lineage>
        <taxon>Bacteria</taxon>
        <taxon>Bacillati</taxon>
        <taxon>Actinomycetota</taxon>
        <taxon>Actinomycetes</taxon>
        <taxon>Micrococcales</taxon>
        <taxon>Microbacteriaceae</taxon>
        <taxon>Microterricola</taxon>
    </lineage>
</organism>
<evidence type="ECO:0008006" key="4">
    <source>
        <dbReference type="Google" id="ProtNLM"/>
    </source>
</evidence>
<sequence length="166" mass="16608">MVAEWSGFFVAAAGACAALGGLIIVAASVSVTEMIAIPGMASRAGVAIALLVASTIIALAALMPALSPAGFGWVVLAAGGIALALAVESLLRLVRTRQPDAREHRGLGESIVKGSFGVLPSAAICAGGVLLLLGDAAGTYWIASGILLSIFSAVVSAWVVLVEIRR</sequence>
<feature type="transmembrane region" description="Helical" evidence="1">
    <location>
        <begin position="140"/>
        <end position="162"/>
    </location>
</feature>
<protein>
    <recommendedName>
        <fullName evidence="4">Modulator of FtsH protease</fullName>
    </recommendedName>
</protein>
<proteinExistence type="predicted"/>
<keyword evidence="1" id="KW-0812">Transmembrane</keyword>
<dbReference type="OrthoDB" id="5117311at2"/>
<accession>A0A0X8E2J0</accession>
<keyword evidence="1" id="KW-1133">Transmembrane helix</keyword>
<reference evidence="3" key="2">
    <citation type="submission" date="2016-01" db="EMBL/GenBank/DDBJ databases">
        <title>First complete genome sequence of a species in the genus Microterricola, an extremophilic cold active enzyme producing strain ERGS5:02 isolated from Sikkim Himalaya.</title>
        <authorList>
            <person name="Kumar R."/>
            <person name="Singh D."/>
            <person name="Swarnkar M.K."/>
        </authorList>
    </citation>
    <scope>NUCLEOTIDE SEQUENCE [LARGE SCALE GENOMIC DNA]</scope>
    <source>
        <strain evidence="3">ERGS5:02</strain>
    </source>
</reference>
<keyword evidence="3" id="KW-1185">Reference proteome</keyword>
<evidence type="ECO:0000313" key="3">
    <source>
        <dbReference type="Proteomes" id="UP000058305"/>
    </source>
</evidence>